<evidence type="ECO:0000313" key="2">
    <source>
        <dbReference type="EMBL" id="KAK7445427.1"/>
    </source>
</evidence>
<proteinExistence type="predicted"/>
<evidence type="ECO:0000313" key="3">
    <source>
        <dbReference type="Proteomes" id="UP001498398"/>
    </source>
</evidence>
<protein>
    <recommendedName>
        <fullName evidence="1">Integrase core domain-containing protein</fullName>
    </recommendedName>
</protein>
<dbReference type="PANTHER" id="PTHR46791">
    <property type="entry name" value="EXPRESSED PROTEIN"/>
    <property type="match status" value="1"/>
</dbReference>
<sequence>MENPPPENQPFYMDRSQLVQAFRQHYAQFNTLVNNAMIEFWRDSFHLRRLGEDLAEFESIVNEHGSVLEEQELQTLKLNLIQMKHDVSVRLDQVRESEHAGRPIVVWEERTGGRGRPRTVIHPWFLAFAYYNRRTTHLGQYLGVSSRTVRERLLELGIAAPGDRPAFAREDIDEAEEVGENEVEEDGAGSEHNILLNPDQEIPDSLPEDVETEAQNLRHRNRSYLSEISDSDLDSLILHLKTHYRRGGVAMMSGMLRRLGHVVQDNRIQESLRRIDPYHRAFSRIRIRRRGYSVPGPNSLWHHDGQHALFLHSIAAYGRPDRLRGDFGGENVDVAAYMEHNNGTDRGSYIWGQSIHNTRIERLWFDVTAQVSSKWKDRFINLELNHGMNINNPDHIWLLQFLFLSDINEDLRGFAEGWNQHPLRSRGRRQPRQSPLSMFFFDMFVHGVRGTEVDLNEAEMEAFGIDWDSYNEEVLLQSHDNNHPDLGPQADWQADYNFSSSQRPREDRLNYVIVDPPREMLSEEQKDFVQQKVAPLQQAMADLLNDPMAVAAGSLSPFDEVASRADQIIRSIWTEGLTAARYCRADLF</sequence>
<dbReference type="Proteomes" id="UP001498398">
    <property type="component" value="Unassembled WGS sequence"/>
</dbReference>
<feature type="domain" description="Integrase core" evidence="1">
    <location>
        <begin position="309"/>
        <end position="433"/>
    </location>
</feature>
<dbReference type="InterPro" id="IPR058913">
    <property type="entry name" value="Integrase_dom_put"/>
</dbReference>
<evidence type="ECO:0000259" key="1">
    <source>
        <dbReference type="Pfam" id="PF24764"/>
    </source>
</evidence>
<dbReference type="EMBL" id="JBANRG010000047">
    <property type="protein sequence ID" value="KAK7445427.1"/>
    <property type="molecule type" value="Genomic_DNA"/>
</dbReference>
<gene>
    <name evidence="2" type="ORF">VKT23_014844</name>
</gene>
<reference evidence="2 3" key="1">
    <citation type="submission" date="2024-01" db="EMBL/GenBank/DDBJ databases">
        <title>A draft genome for the cacao thread blight pathogen Marasmiellus scandens.</title>
        <authorList>
            <person name="Baruah I.K."/>
            <person name="Leung J."/>
            <person name="Bukari Y."/>
            <person name="Amoako-Attah I."/>
            <person name="Meinhardt L.W."/>
            <person name="Bailey B.A."/>
            <person name="Cohen S.P."/>
        </authorList>
    </citation>
    <scope>NUCLEOTIDE SEQUENCE [LARGE SCALE GENOMIC DNA]</scope>
    <source>
        <strain evidence="2 3">GH-19</strain>
    </source>
</reference>
<dbReference type="PANTHER" id="PTHR46791:SF5">
    <property type="entry name" value="CLR5 DOMAIN-CONTAINING PROTEIN-RELATED"/>
    <property type="match status" value="1"/>
</dbReference>
<organism evidence="2 3">
    <name type="scientific">Marasmiellus scandens</name>
    <dbReference type="NCBI Taxonomy" id="2682957"/>
    <lineage>
        <taxon>Eukaryota</taxon>
        <taxon>Fungi</taxon>
        <taxon>Dikarya</taxon>
        <taxon>Basidiomycota</taxon>
        <taxon>Agaricomycotina</taxon>
        <taxon>Agaricomycetes</taxon>
        <taxon>Agaricomycetidae</taxon>
        <taxon>Agaricales</taxon>
        <taxon>Marasmiineae</taxon>
        <taxon>Omphalotaceae</taxon>
        <taxon>Marasmiellus</taxon>
    </lineage>
</organism>
<accession>A0ABR1IZC3</accession>
<keyword evidence="3" id="KW-1185">Reference proteome</keyword>
<name>A0ABR1IZC3_9AGAR</name>
<dbReference type="Pfam" id="PF24764">
    <property type="entry name" value="rva_4"/>
    <property type="match status" value="1"/>
</dbReference>
<comment type="caution">
    <text evidence="2">The sequence shown here is derived from an EMBL/GenBank/DDBJ whole genome shotgun (WGS) entry which is preliminary data.</text>
</comment>